<proteinExistence type="predicted"/>
<gene>
    <name evidence="1" type="ORF">POCULU_LOCUS3870</name>
</gene>
<sequence>MLPAVSKIQQRLRKGQRGLTIRLDWELFAVTFASDILWTRISIQSIWDYLNTRENEDDVNAPMIAPSFELTSSSIREEHPLSPTLPALLKDLKSRDTPGALHWKLTQ</sequence>
<organism evidence="1 2">
    <name type="scientific">Paraglomus occultum</name>
    <dbReference type="NCBI Taxonomy" id="144539"/>
    <lineage>
        <taxon>Eukaryota</taxon>
        <taxon>Fungi</taxon>
        <taxon>Fungi incertae sedis</taxon>
        <taxon>Mucoromycota</taxon>
        <taxon>Glomeromycotina</taxon>
        <taxon>Glomeromycetes</taxon>
        <taxon>Paraglomerales</taxon>
        <taxon>Paraglomeraceae</taxon>
        <taxon>Paraglomus</taxon>
    </lineage>
</organism>
<keyword evidence="2" id="KW-1185">Reference proteome</keyword>
<accession>A0A9N9AEU7</accession>
<dbReference type="EMBL" id="CAJVPJ010000461">
    <property type="protein sequence ID" value="CAG8527038.1"/>
    <property type="molecule type" value="Genomic_DNA"/>
</dbReference>
<name>A0A9N9AEU7_9GLOM</name>
<evidence type="ECO:0000313" key="2">
    <source>
        <dbReference type="Proteomes" id="UP000789572"/>
    </source>
</evidence>
<comment type="caution">
    <text evidence="1">The sequence shown here is derived from an EMBL/GenBank/DDBJ whole genome shotgun (WGS) entry which is preliminary data.</text>
</comment>
<dbReference type="AlphaFoldDB" id="A0A9N9AEU7"/>
<reference evidence="1" key="1">
    <citation type="submission" date="2021-06" db="EMBL/GenBank/DDBJ databases">
        <authorList>
            <person name="Kallberg Y."/>
            <person name="Tangrot J."/>
            <person name="Rosling A."/>
        </authorList>
    </citation>
    <scope>NUCLEOTIDE SEQUENCE</scope>
    <source>
        <strain evidence="1">IA702</strain>
    </source>
</reference>
<dbReference type="Proteomes" id="UP000789572">
    <property type="component" value="Unassembled WGS sequence"/>
</dbReference>
<evidence type="ECO:0000313" key="1">
    <source>
        <dbReference type="EMBL" id="CAG8527038.1"/>
    </source>
</evidence>
<protein>
    <submittedName>
        <fullName evidence="1">10498_t:CDS:1</fullName>
    </submittedName>
</protein>